<gene>
    <name evidence="2" type="ORF">H5410_042810</name>
</gene>
<dbReference type="Proteomes" id="UP000824120">
    <property type="component" value="Chromosome 8"/>
</dbReference>
<dbReference type="AlphaFoldDB" id="A0A9J5XYI6"/>
<keyword evidence="3" id="KW-1185">Reference proteome</keyword>
<dbReference type="SUPFAM" id="SSF81383">
    <property type="entry name" value="F-box domain"/>
    <property type="match status" value="1"/>
</dbReference>
<dbReference type="InterPro" id="IPR053781">
    <property type="entry name" value="F-box_AtFBL13-like"/>
</dbReference>
<dbReference type="CDD" id="cd22160">
    <property type="entry name" value="F-box_AtFBL13-like"/>
    <property type="match status" value="1"/>
</dbReference>
<dbReference type="EMBL" id="JACXVP010000008">
    <property type="protein sequence ID" value="KAG5592296.1"/>
    <property type="molecule type" value="Genomic_DNA"/>
</dbReference>
<feature type="domain" description="F-box" evidence="1">
    <location>
        <begin position="13"/>
        <end position="61"/>
    </location>
</feature>
<dbReference type="InterPro" id="IPR036047">
    <property type="entry name" value="F-box-like_dom_sf"/>
</dbReference>
<dbReference type="PANTHER" id="PTHR31639">
    <property type="entry name" value="F-BOX PROTEIN-LIKE"/>
    <property type="match status" value="1"/>
</dbReference>
<dbReference type="PROSITE" id="PS50181">
    <property type="entry name" value="FBOX"/>
    <property type="match status" value="1"/>
</dbReference>
<dbReference type="Pfam" id="PF00646">
    <property type="entry name" value="F-box"/>
    <property type="match status" value="1"/>
</dbReference>
<dbReference type="InterPro" id="IPR001810">
    <property type="entry name" value="F-box_dom"/>
</dbReference>
<evidence type="ECO:0000313" key="3">
    <source>
        <dbReference type="Proteomes" id="UP000824120"/>
    </source>
</evidence>
<dbReference type="Gene3D" id="1.20.1280.50">
    <property type="match status" value="1"/>
</dbReference>
<accession>A0A9J5XYI6</accession>
<organism evidence="2 3">
    <name type="scientific">Solanum commersonii</name>
    <name type="common">Commerson's wild potato</name>
    <name type="synonym">Commerson's nightshade</name>
    <dbReference type="NCBI Taxonomy" id="4109"/>
    <lineage>
        <taxon>Eukaryota</taxon>
        <taxon>Viridiplantae</taxon>
        <taxon>Streptophyta</taxon>
        <taxon>Embryophyta</taxon>
        <taxon>Tracheophyta</taxon>
        <taxon>Spermatophyta</taxon>
        <taxon>Magnoliopsida</taxon>
        <taxon>eudicotyledons</taxon>
        <taxon>Gunneridae</taxon>
        <taxon>Pentapetalae</taxon>
        <taxon>asterids</taxon>
        <taxon>lamiids</taxon>
        <taxon>Solanales</taxon>
        <taxon>Solanaceae</taxon>
        <taxon>Solanoideae</taxon>
        <taxon>Solaneae</taxon>
        <taxon>Solanum</taxon>
    </lineage>
</organism>
<proteinExistence type="predicted"/>
<protein>
    <recommendedName>
        <fullName evidence="1">F-box domain-containing protein</fullName>
    </recommendedName>
</protein>
<dbReference type="SMART" id="SM00256">
    <property type="entry name" value="FBOX"/>
    <property type="match status" value="1"/>
</dbReference>
<evidence type="ECO:0000313" key="2">
    <source>
        <dbReference type="EMBL" id="KAG5592296.1"/>
    </source>
</evidence>
<name>A0A9J5XYI6_SOLCO</name>
<dbReference type="PANTHER" id="PTHR31639:SF307">
    <property type="entry name" value="F-BOX_LRR-REPEAT PROTEIN 25-LIKE"/>
    <property type="match status" value="1"/>
</dbReference>
<reference evidence="2 3" key="1">
    <citation type="submission" date="2020-09" db="EMBL/GenBank/DDBJ databases">
        <title>De no assembly of potato wild relative species, Solanum commersonii.</title>
        <authorList>
            <person name="Cho K."/>
        </authorList>
    </citation>
    <scope>NUCLEOTIDE SEQUENCE [LARGE SCALE GENOMIC DNA]</scope>
    <source>
        <strain evidence="2">LZ3.2</strain>
        <tissue evidence="2">Leaf</tissue>
    </source>
</reference>
<comment type="caution">
    <text evidence="2">The sequence shown here is derived from an EMBL/GenBank/DDBJ whole genome shotgun (WGS) entry which is preliminary data.</text>
</comment>
<evidence type="ECO:0000259" key="1">
    <source>
        <dbReference type="PROSITE" id="PS50181"/>
    </source>
</evidence>
<sequence length="364" mass="41916">MSTKQNNGVEETLDRISQLPDSLLIQIVSLLPTKDAVSSSLLSKRWRYLWTSIYSFIFSNFDYKTAAKFISFVDHVLARCTCSKIEKFHLDLDDRWINFAAARKVEDIVLYRYDENLTYEFPLSIYCSSSLISLNLSRWVFEKGRDIAWNEVKASLNNPDAGTDLSLKIIAPHVQHLEISGDIWYLKCRLLNVSSLVTARLTCQFNNIAFAYDIGHRDYHQAVFVLLLNGVSLPELRCKCLTLELHPMHHTFYGIAKLLQASPLLETVNMHLVEDAHFLFEIYLVKTKNSNLQSWISNIVFPNIKIVKIVNGTHGDVVQIQAFQTFEGSTEECSGFEGVCYHSKEKKMPELFRELCLPIFIRTW</sequence>
<dbReference type="OrthoDB" id="1034868at2759"/>